<keyword evidence="2" id="KW-1185">Reference proteome</keyword>
<dbReference type="OrthoDB" id="820611at2"/>
<name>A0A4R7CYF1_9FLAO</name>
<accession>A0A4R7CYF1</accession>
<evidence type="ECO:0000313" key="1">
    <source>
        <dbReference type="EMBL" id="TDS12144.1"/>
    </source>
</evidence>
<evidence type="ECO:0000313" key="2">
    <source>
        <dbReference type="Proteomes" id="UP000295274"/>
    </source>
</evidence>
<comment type="caution">
    <text evidence="1">The sequence shown here is derived from an EMBL/GenBank/DDBJ whole genome shotgun (WGS) entry which is preliminary data.</text>
</comment>
<organism evidence="1 2">
    <name type="scientific">Maribacter caenipelagi</name>
    <dbReference type="NCBI Taxonomy" id="1447781"/>
    <lineage>
        <taxon>Bacteria</taxon>
        <taxon>Pseudomonadati</taxon>
        <taxon>Bacteroidota</taxon>
        <taxon>Flavobacteriia</taxon>
        <taxon>Flavobacteriales</taxon>
        <taxon>Flavobacteriaceae</taxon>
        <taxon>Maribacter</taxon>
    </lineage>
</organism>
<dbReference type="Proteomes" id="UP000295274">
    <property type="component" value="Unassembled WGS sequence"/>
</dbReference>
<protein>
    <submittedName>
        <fullName evidence="1">Uncharacterized protein</fullName>
    </submittedName>
</protein>
<proteinExistence type="predicted"/>
<sequence>MIVTTNMKKIILLVLTIINSTTTSCQDKINNNLTPEHKEVNGTKISIIPPDGFTTASNFLGFQQTQSGASIMILDIPGPFSEVSKGMTKEGLLSQGMALKEKEKLTLNDLPAILLKAEQNAYGNIYTKYILAFGTEKESILINGTFPQNIEDLNQVLKKSLLSTVYDSGKNINPFDTVDFEISSDGTDFIFAKNISNSLIFNRDGKIPTESNDKASLIILKAFSEVDIEDKKLFSMNRIKQLPLEIEKIISIEPIEIDGISGYEIVADGKDKKTGDKEKAYQVILFSDSLYYMLFGSSGSDFDNNIELFRKLAKTFRRK</sequence>
<reference evidence="1 2" key="1">
    <citation type="submission" date="2019-03" db="EMBL/GenBank/DDBJ databases">
        <title>Genomic Encyclopedia of Type Strains, Phase III (KMG-III): the genomes of soil and plant-associated and newly described type strains.</title>
        <authorList>
            <person name="Whitman W."/>
        </authorList>
    </citation>
    <scope>NUCLEOTIDE SEQUENCE [LARGE SCALE GENOMIC DNA]</scope>
    <source>
        <strain evidence="1 2">CECT 8455</strain>
    </source>
</reference>
<gene>
    <name evidence="1" type="ORF">DFQ03_3534</name>
</gene>
<dbReference type="EMBL" id="SNZW01000018">
    <property type="protein sequence ID" value="TDS12144.1"/>
    <property type="molecule type" value="Genomic_DNA"/>
</dbReference>
<dbReference type="AlphaFoldDB" id="A0A4R7CYF1"/>
<dbReference type="RefSeq" id="WP_133674475.1">
    <property type="nucleotide sequence ID" value="NZ_SNZW01000018.1"/>
</dbReference>